<evidence type="ECO:0000313" key="3">
    <source>
        <dbReference type="Proteomes" id="UP001141434"/>
    </source>
</evidence>
<proteinExistence type="predicted"/>
<dbReference type="AlphaFoldDB" id="A0A9W9F9C1"/>
<keyword evidence="3" id="KW-1185">Reference proteome</keyword>
<dbReference type="OrthoDB" id="4524137at2759"/>
<dbReference type="Proteomes" id="UP001141434">
    <property type="component" value="Unassembled WGS sequence"/>
</dbReference>
<evidence type="ECO:0008006" key="4">
    <source>
        <dbReference type="Google" id="ProtNLM"/>
    </source>
</evidence>
<evidence type="ECO:0000313" key="2">
    <source>
        <dbReference type="EMBL" id="KAJ5095812.1"/>
    </source>
</evidence>
<keyword evidence="1" id="KW-0732">Signal</keyword>
<comment type="caution">
    <text evidence="2">The sequence shown here is derived from an EMBL/GenBank/DDBJ whole genome shotgun (WGS) entry which is preliminary data.</text>
</comment>
<evidence type="ECO:0000256" key="1">
    <source>
        <dbReference type="SAM" id="SignalP"/>
    </source>
</evidence>
<dbReference type="GeneID" id="81394918"/>
<protein>
    <recommendedName>
        <fullName evidence="4">Peptidase A1 domain-containing protein</fullName>
    </recommendedName>
</protein>
<accession>A0A9W9F9C1</accession>
<feature type="signal peptide" evidence="1">
    <location>
        <begin position="1"/>
        <end position="27"/>
    </location>
</feature>
<sequence length="389" mass="41400">MVASPIPRVFSLLPLFLALSLARGSSAHISHYVTSGVSFNPTVAASEVPRQTSNVYQLVLQPLDTVVAPWGANTSNINGKDEHSGVRRLAINDEKSFPKSHHTDTSKVIQYSSCKLNQSDDLYSSAYPLIANDGETLNLGPNSILDNAGYTASLSSWQTLTVPFGFNLGQRGEFNGSLVLGGGGPGYDANRVQSLPWYILPGSENGTFLKNGTVNFPNKVTIQKYKNHGVAAGNPQKFDARINFNSDNIIFPEAQGAGLCQSNFSIILNVTAASTGRSTELGIPVSAFPSGEKSRCTTADTNDLELGLPFFSLTYILVSSLSSPLYLTLPNKYNLDPSPAIFSPHQTLVAPPSPPALPPAAASTAAATSLRGRPGLFHIICAFLMISLL</sequence>
<reference evidence="2" key="1">
    <citation type="submission" date="2022-11" db="EMBL/GenBank/DDBJ databases">
        <authorList>
            <person name="Petersen C."/>
        </authorList>
    </citation>
    <scope>NUCLEOTIDE SEQUENCE</scope>
    <source>
        <strain evidence="2">IBT 34128</strain>
    </source>
</reference>
<name>A0A9W9F9C1_9EURO</name>
<gene>
    <name evidence="2" type="ORF">NUU61_005168</name>
</gene>
<dbReference type="RefSeq" id="XP_056511363.1">
    <property type="nucleotide sequence ID" value="XM_056655750.1"/>
</dbReference>
<dbReference type="EMBL" id="JAPMSZ010000007">
    <property type="protein sequence ID" value="KAJ5095812.1"/>
    <property type="molecule type" value="Genomic_DNA"/>
</dbReference>
<organism evidence="2 3">
    <name type="scientific">Penicillium alfredii</name>
    <dbReference type="NCBI Taxonomy" id="1506179"/>
    <lineage>
        <taxon>Eukaryota</taxon>
        <taxon>Fungi</taxon>
        <taxon>Dikarya</taxon>
        <taxon>Ascomycota</taxon>
        <taxon>Pezizomycotina</taxon>
        <taxon>Eurotiomycetes</taxon>
        <taxon>Eurotiomycetidae</taxon>
        <taxon>Eurotiales</taxon>
        <taxon>Aspergillaceae</taxon>
        <taxon>Penicillium</taxon>
    </lineage>
</organism>
<reference evidence="2" key="2">
    <citation type="journal article" date="2023" name="IMA Fungus">
        <title>Comparative genomic study of the Penicillium genus elucidates a diverse pangenome and 15 lateral gene transfer events.</title>
        <authorList>
            <person name="Petersen C."/>
            <person name="Sorensen T."/>
            <person name="Nielsen M.R."/>
            <person name="Sondergaard T.E."/>
            <person name="Sorensen J.L."/>
            <person name="Fitzpatrick D.A."/>
            <person name="Frisvad J.C."/>
            <person name="Nielsen K.L."/>
        </authorList>
    </citation>
    <scope>NUCLEOTIDE SEQUENCE</scope>
    <source>
        <strain evidence="2">IBT 34128</strain>
    </source>
</reference>
<feature type="chain" id="PRO_5040884170" description="Peptidase A1 domain-containing protein" evidence="1">
    <location>
        <begin position="28"/>
        <end position="389"/>
    </location>
</feature>